<feature type="transmembrane region" description="Helical" evidence="1">
    <location>
        <begin position="62"/>
        <end position="92"/>
    </location>
</feature>
<dbReference type="PANTHER" id="PTHR21493">
    <property type="entry name" value="CGI-141-RELATED/LIPASE CONTAINING PROTEIN"/>
    <property type="match status" value="1"/>
</dbReference>
<evidence type="ECO:0000256" key="1">
    <source>
        <dbReference type="SAM" id="Phobius"/>
    </source>
</evidence>
<gene>
    <name evidence="2" type="ORF">GPU96_10g19550</name>
</gene>
<dbReference type="Proteomes" id="UP001059546">
    <property type="component" value="Chromosome X"/>
</dbReference>
<keyword evidence="1" id="KW-0812">Transmembrane</keyword>
<sequence length="116" mass="13084">MNLKESSVVVMSIGMFVFLAGAVLLMDRALMISGNLLIIIGISLLARSRMLTLLRPEKIQGMAIFTMGILFLVYRFLAFGFLLEILGLFLLLRDSIPTFRSVLRSLVFGKLERLMR</sequence>
<evidence type="ECO:0000313" key="3">
    <source>
        <dbReference type="Proteomes" id="UP001059546"/>
    </source>
</evidence>
<dbReference type="GO" id="GO:0042147">
    <property type="term" value="P:retrograde transport, endosome to Golgi"/>
    <property type="evidence" value="ECO:0007669"/>
    <property type="project" value="InterPro"/>
</dbReference>
<dbReference type="GO" id="GO:0006888">
    <property type="term" value="P:endoplasmic reticulum to Golgi vesicle-mediated transport"/>
    <property type="evidence" value="ECO:0007669"/>
    <property type="project" value="InterPro"/>
</dbReference>
<dbReference type="AlphaFoldDB" id="A0A9Q9C9V6"/>
<protein>
    <submittedName>
        <fullName evidence="2">Uncharacterized protein</fullName>
    </submittedName>
</protein>
<dbReference type="GO" id="GO:0005829">
    <property type="term" value="C:cytosol"/>
    <property type="evidence" value="ECO:0007669"/>
    <property type="project" value="GOC"/>
</dbReference>
<dbReference type="EMBL" id="CP075156">
    <property type="protein sequence ID" value="UTX44165.1"/>
    <property type="molecule type" value="Genomic_DNA"/>
</dbReference>
<accession>A0A9Q9C9V6</accession>
<reference evidence="2" key="1">
    <citation type="submission" date="2021-05" db="EMBL/GenBank/DDBJ databases">
        <title>Encephalitozoon hellem ATCC 50604 Complete Genome.</title>
        <authorList>
            <person name="Mascarenhas dos Santos A.C."/>
            <person name="Julian A.T."/>
            <person name="Pombert J.-F."/>
        </authorList>
    </citation>
    <scope>NUCLEOTIDE SEQUENCE</scope>
    <source>
        <strain evidence="2">ATCC 50604</strain>
    </source>
</reference>
<keyword evidence="1" id="KW-0472">Membrane</keyword>
<evidence type="ECO:0000313" key="2">
    <source>
        <dbReference type="EMBL" id="UTX44165.1"/>
    </source>
</evidence>
<proteinExistence type="predicted"/>
<organism evidence="2 3">
    <name type="scientific">Encephalitozoon hellem</name>
    <name type="common">Microsporidian parasite</name>
    <dbReference type="NCBI Taxonomy" id="27973"/>
    <lineage>
        <taxon>Eukaryota</taxon>
        <taxon>Fungi</taxon>
        <taxon>Fungi incertae sedis</taxon>
        <taxon>Microsporidia</taxon>
        <taxon>Unikaryonidae</taxon>
        <taxon>Encephalitozoon</taxon>
    </lineage>
</organism>
<feature type="transmembrane region" description="Helical" evidence="1">
    <location>
        <begin position="6"/>
        <end position="25"/>
    </location>
</feature>
<dbReference type="PANTHER" id="PTHR21493:SF9">
    <property type="entry name" value="GOLGI TRANSPORT PROTEIN 1-RELATED"/>
    <property type="match status" value="1"/>
</dbReference>
<dbReference type="InterPro" id="IPR045176">
    <property type="entry name" value="Got1"/>
</dbReference>
<name>A0A9Q9C9V6_ENCHE</name>
<feature type="transmembrane region" description="Helical" evidence="1">
    <location>
        <begin position="32"/>
        <end position="50"/>
    </location>
</feature>
<keyword evidence="1" id="KW-1133">Transmembrane helix</keyword>